<keyword evidence="2" id="KW-1185">Reference proteome</keyword>
<organism evidence="1 2">
    <name type="scientific">Plakobranchus ocellatus</name>
    <dbReference type="NCBI Taxonomy" id="259542"/>
    <lineage>
        <taxon>Eukaryota</taxon>
        <taxon>Metazoa</taxon>
        <taxon>Spiralia</taxon>
        <taxon>Lophotrochozoa</taxon>
        <taxon>Mollusca</taxon>
        <taxon>Gastropoda</taxon>
        <taxon>Heterobranchia</taxon>
        <taxon>Euthyneura</taxon>
        <taxon>Panpulmonata</taxon>
        <taxon>Sacoglossa</taxon>
        <taxon>Placobranchoidea</taxon>
        <taxon>Plakobranchidae</taxon>
        <taxon>Plakobranchus</taxon>
    </lineage>
</organism>
<reference evidence="1 2" key="1">
    <citation type="journal article" date="2021" name="Elife">
        <title>Chloroplast acquisition without the gene transfer in kleptoplastic sea slugs, Plakobranchus ocellatus.</title>
        <authorList>
            <person name="Maeda T."/>
            <person name="Takahashi S."/>
            <person name="Yoshida T."/>
            <person name="Shimamura S."/>
            <person name="Takaki Y."/>
            <person name="Nagai Y."/>
            <person name="Toyoda A."/>
            <person name="Suzuki Y."/>
            <person name="Arimoto A."/>
            <person name="Ishii H."/>
            <person name="Satoh N."/>
            <person name="Nishiyama T."/>
            <person name="Hasebe M."/>
            <person name="Maruyama T."/>
            <person name="Minagawa J."/>
            <person name="Obokata J."/>
            <person name="Shigenobu S."/>
        </authorList>
    </citation>
    <scope>NUCLEOTIDE SEQUENCE [LARGE SCALE GENOMIC DNA]</scope>
</reference>
<evidence type="ECO:0000313" key="1">
    <source>
        <dbReference type="EMBL" id="GFN75867.1"/>
    </source>
</evidence>
<dbReference type="EMBL" id="BLXT01000300">
    <property type="protein sequence ID" value="GFN75867.1"/>
    <property type="molecule type" value="Genomic_DNA"/>
</dbReference>
<dbReference type="Proteomes" id="UP000735302">
    <property type="component" value="Unassembled WGS sequence"/>
</dbReference>
<protein>
    <submittedName>
        <fullName evidence="1">Uncharacterized protein</fullName>
    </submittedName>
</protein>
<comment type="caution">
    <text evidence="1">The sequence shown here is derived from an EMBL/GenBank/DDBJ whole genome shotgun (WGS) entry which is preliminary data.</text>
</comment>
<sequence>MTNVIFQQLASTRHIRQLQCSVKFSSIQFPCGAGHAASYYRCSVTCFNSSPCTRHASNRFRQEPVTPSARLPVSRPHQSVRGIERSYVTLGNPEKVSADLTGRTEEKALIAFIKLTL</sequence>
<evidence type="ECO:0000313" key="2">
    <source>
        <dbReference type="Proteomes" id="UP000735302"/>
    </source>
</evidence>
<name>A0AAV3Y082_9GAST</name>
<proteinExistence type="predicted"/>
<accession>A0AAV3Y082</accession>
<gene>
    <name evidence="1" type="ORF">PoB_000237300</name>
</gene>
<dbReference type="AlphaFoldDB" id="A0AAV3Y082"/>